<dbReference type="Proteomes" id="UP001358586">
    <property type="component" value="Chromosome 10"/>
</dbReference>
<evidence type="ECO:0000256" key="8">
    <source>
        <dbReference type="ARBA" id="ARBA00022840"/>
    </source>
</evidence>
<dbReference type="InterPro" id="IPR001844">
    <property type="entry name" value="Cpn60/GroEL"/>
</dbReference>
<dbReference type="NCBIfam" id="NF000592">
    <property type="entry name" value="PRK00013.1"/>
    <property type="match status" value="1"/>
</dbReference>
<dbReference type="SUPFAM" id="SSF54849">
    <property type="entry name" value="GroEL-intermediate domain like"/>
    <property type="match status" value="1"/>
</dbReference>
<keyword evidence="13" id="KW-0175">Coiled coil</keyword>
<dbReference type="InterPro" id="IPR016024">
    <property type="entry name" value="ARM-type_fold"/>
</dbReference>
<dbReference type="NCBIfam" id="TIGR02348">
    <property type="entry name" value="GroEL"/>
    <property type="match status" value="1"/>
</dbReference>
<evidence type="ECO:0000256" key="7">
    <source>
        <dbReference type="ARBA" id="ARBA00022741"/>
    </source>
</evidence>
<comment type="caution">
    <text evidence="16">The sequence shown here is derived from an EMBL/GenBank/DDBJ whole genome shotgun (WGS) entry which is preliminary data.</text>
</comment>
<dbReference type="SUPFAM" id="SSF52029">
    <property type="entry name" value="GroEL apical domain-like"/>
    <property type="match status" value="1"/>
</dbReference>
<dbReference type="PROSITE" id="PS00296">
    <property type="entry name" value="CHAPERONINS_CPN60"/>
    <property type="match status" value="1"/>
</dbReference>
<dbReference type="SUPFAM" id="SSF48592">
    <property type="entry name" value="GroEL equatorial domain-like"/>
    <property type="match status" value="1"/>
</dbReference>
<dbReference type="NCBIfam" id="NF009487">
    <property type="entry name" value="PRK12849.1"/>
    <property type="match status" value="1"/>
</dbReference>
<dbReference type="InterPro" id="IPR018370">
    <property type="entry name" value="Chaperonin_Cpn60_CS"/>
</dbReference>
<gene>
    <name evidence="16" type="ORF">PVK06_036198</name>
</gene>
<dbReference type="Pfam" id="PF00118">
    <property type="entry name" value="Cpn60_TCP1"/>
    <property type="match status" value="1"/>
</dbReference>
<comment type="subcellular location">
    <subcellularLocation>
        <location evidence="2">Cytoplasm</location>
    </subcellularLocation>
    <subcellularLocation>
        <location evidence="1">Nucleus</location>
    </subcellularLocation>
</comment>
<reference evidence="16 17" key="1">
    <citation type="submission" date="2023-03" db="EMBL/GenBank/DDBJ databases">
        <title>WGS of Gossypium arboreum.</title>
        <authorList>
            <person name="Yu D."/>
        </authorList>
    </citation>
    <scope>NUCLEOTIDE SEQUENCE [LARGE SCALE GENOMIC DNA]</scope>
    <source>
        <tissue evidence="16">Leaf</tissue>
    </source>
</reference>
<evidence type="ECO:0000256" key="10">
    <source>
        <dbReference type="ARBA" id="ARBA00023186"/>
    </source>
</evidence>
<dbReference type="InterPro" id="IPR027409">
    <property type="entry name" value="GroEL-like_apical_dom_sf"/>
</dbReference>
<sequence length="1658" mass="183921">MASTFTAMSSVGSFVAPNGLVMDKKLPSSSNRLSSLASISSSSFVSRRNVVLRRSRLPKISAAKELHFNKDGSAIKKLQTGVNKLADLVGVTLGPKGRNVVLESKYGSPKIVNDGVTVAKEVELEDPVENIGAKLVRQAAAKTNDLAGDGTTTSVVLAQGLIAEGVKVVAAGANPVLITRGIEKTTRALVSELKAISKEVEDSELADVAAVSAGNNYEVGNMIAEAMSKVGRKGVVTLEEGKSAENSLYVVEGMQFDRGYISPYFVTDSEKMAVEYENCKLLLVDKKITNARDLINILEEAIRSGYPILIIAEDIEQEALATLVVNKLRGALKIAALKAPGFGERKSQYLDDIAILTGGTVIRDEVGLSLDKASKEVLGHASKVVLTKDTTTIVGDGSTQEAVNKRVVQIKNLIEAAEQDYEKEKLNERIAKLSGGVAVIQVGAQTETELKEKKLRVEDALNATKAAVEEGIVVGGGCTLLRLASKVDAIKDSLDNDEEKVGADIVKRALSYPLKLIAKNAGVNGSVVSEKVLSNDNPRHGFNAATGNYEDLMSAGIIDPTKVVRCCLEHAASVAKTFLMSDCVVVEIKEPETVPAGNPMDNSGSRLMENLAQLEALCERLYNSQDSAERAHAENTLKCFSVNTDYISQCQYILENALTPYALMLASSSLLKQVTDHSLALNLRLDIWSYIFNYLATRGPKLQPFVTASLIQLLCRVTKFGWFDDERFRDVVKESANFLSQGTSEHYAIGLKILNQLVSEMNQPNPGLPSTHHRRVACSFRDQSLFQIFQMSLTSLRHLQSDVASRLQELALSLAHKCLSFDFVGTSIDESSEEFGTVQIPSSWRPLLEDSSTLQIFFDYYSITKAPLSKEALECLVRLASVRRSLFVNDAARSKFLAHLMTGTKEILQSGQGLADHDNYHEYCRLLGRFRVNYQLSELVNVEGYSDWIRLVAEFTLKSLQSWQWASSSVYYLLGLWSRLVSSVPYLKGDAPSLLDEFVPKITESFLTSRFNSVQVGFPDDLSENPLDNVELLQDQLDCFPYLCRFQYESSGLYIINMMEPVLQSYTEKARLQTCDKNELSLIEAKLTWVVHIIAAILKIKQCTGCSMESQEVLDAELSARVLQLINVTDSGLHSQRYGEVSKQRLDRAILTFFQHFRKSYVGDQAMHSSKLYARLSELLGLHDHLLLLNVIVGKIATNLKCYTESEQVIDHTLSLFLELASGYMTGKLLLKLDTVKFIIANHTREHFPFLEEYRCSRSRTTFYYTIGWLIFMEDSPIKFKSSMEPLLQVFVSLESTPDAVFRTDAVKYALIGLMRDLRGIAMATNSRRTYGLLFDWLYPVHMPLILKGITHWTDTPEVTTPLLKFMAEFVLNKAQRLTFDSSSPNGILLFREVSKLIVAYGTRILSLPNPADIYAFKYKGIWISLTILARGLAGNYVNFGVFELYGDRALSDALDIALKMTLSIPLADILAFRKLTRAYFSFLEVLFNSHINFILNLDAATFMHIVGSLESGLKGLDINISSQCAAAVDNLAAFYFNNITMGEAPTSPASVKLAQHIADCPSLFPQILKTLFEIVLFEDCGNQWSLSRPMLSLILISEQIFADLKAQILASQPVDHHQRLSICFDKLMSDVTRSLDSKNRDKFTQNLTVFRHEFRIK</sequence>
<dbReference type="Gene3D" id="3.50.7.10">
    <property type="entry name" value="GroEL"/>
    <property type="match status" value="1"/>
</dbReference>
<dbReference type="InterPro" id="IPR011989">
    <property type="entry name" value="ARM-like"/>
</dbReference>
<dbReference type="EMBL" id="JARKNE010000010">
    <property type="protein sequence ID" value="KAK5794944.1"/>
    <property type="molecule type" value="Genomic_DNA"/>
</dbReference>
<dbReference type="Pfam" id="PF03810">
    <property type="entry name" value="IBN_N"/>
    <property type="match status" value="1"/>
</dbReference>
<evidence type="ECO:0000256" key="6">
    <source>
        <dbReference type="ARBA" id="ARBA00022490"/>
    </source>
</evidence>
<dbReference type="PRINTS" id="PR00298">
    <property type="entry name" value="CHAPERONIN60"/>
</dbReference>
<dbReference type="Gene3D" id="3.30.260.10">
    <property type="entry name" value="TCP-1-like chaperonin intermediate domain"/>
    <property type="match status" value="1"/>
</dbReference>
<dbReference type="PANTHER" id="PTHR12596:SF2">
    <property type="entry name" value="EXPORTIN-7 ISOFORM X1"/>
    <property type="match status" value="1"/>
</dbReference>
<name>A0ABR0NL45_GOSAR</name>
<feature type="coiled-coil region" evidence="13">
    <location>
        <begin position="400"/>
        <end position="427"/>
    </location>
</feature>
<evidence type="ECO:0000313" key="17">
    <source>
        <dbReference type="Proteomes" id="UP001358586"/>
    </source>
</evidence>
<evidence type="ECO:0000259" key="14">
    <source>
        <dbReference type="Pfam" id="PF03810"/>
    </source>
</evidence>
<evidence type="ECO:0000256" key="9">
    <source>
        <dbReference type="ARBA" id="ARBA00022927"/>
    </source>
</evidence>
<evidence type="ECO:0000256" key="5">
    <source>
        <dbReference type="ARBA" id="ARBA00022448"/>
    </source>
</evidence>
<evidence type="ECO:0000256" key="11">
    <source>
        <dbReference type="ARBA" id="ARBA00023242"/>
    </source>
</evidence>
<organism evidence="16 17">
    <name type="scientific">Gossypium arboreum</name>
    <name type="common">Tree cotton</name>
    <name type="synonym">Gossypium nanking</name>
    <dbReference type="NCBI Taxonomy" id="29729"/>
    <lineage>
        <taxon>Eukaryota</taxon>
        <taxon>Viridiplantae</taxon>
        <taxon>Streptophyta</taxon>
        <taxon>Embryophyta</taxon>
        <taxon>Tracheophyta</taxon>
        <taxon>Spermatophyta</taxon>
        <taxon>Magnoliopsida</taxon>
        <taxon>eudicotyledons</taxon>
        <taxon>Gunneridae</taxon>
        <taxon>Pentapetalae</taxon>
        <taxon>rosids</taxon>
        <taxon>malvids</taxon>
        <taxon>Malvales</taxon>
        <taxon>Malvaceae</taxon>
        <taxon>Malvoideae</taxon>
        <taxon>Gossypium</taxon>
    </lineage>
</organism>
<keyword evidence="6" id="KW-0963">Cytoplasm</keyword>
<dbReference type="Pfam" id="PF25795">
    <property type="entry name" value="TPR_XPO7"/>
    <property type="match status" value="1"/>
</dbReference>
<dbReference type="InterPro" id="IPR057947">
    <property type="entry name" value="TPR_XPO7/RBP17"/>
</dbReference>
<feature type="domain" description="Exportin-7/Ran-binding protein 17 TPR repeats" evidence="15">
    <location>
        <begin position="1018"/>
        <end position="1258"/>
    </location>
</feature>
<proteinExistence type="inferred from homology"/>
<dbReference type="InterPro" id="IPR001494">
    <property type="entry name" value="Importin-beta_N"/>
</dbReference>
<dbReference type="SUPFAM" id="SSF48371">
    <property type="entry name" value="ARM repeat"/>
    <property type="match status" value="1"/>
</dbReference>
<evidence type="ECO:0000256" key="4">
    <source>
        <dbReference type="ARBA" id="ARBA00009466"/>
    </source>
</evidence>
<protein>
    <submittedName>
        <fullName evidence="16">Uncharacterized protein</fullName>
    </submittedName>
</protein>
<keyword evidence="11" id="KW-0539">Nucleus</keyword>
<dbReference type="NCBIfam" id="NF009489">
    <property type="entry name" value="PRK12851.1"/>
    <property type="match status" value="1"/>
</dbReference>
<dbReference type="Gene3D" id="1.25.10.10">
    <property type="entry name" value="Leucine-rich Repeat Variant"/>
    <property type="match status" value="2"/>
</dbReference>
<keyword evidence="7" id="KW-0547">Nucleotide-binding</keyword>
<evidence type="ECO:0000256" key="1">
    <source>
        <dbReference type="ARBA" id="ARBA00004123"/>
    </source>
</evidence>
<comment type="similarity">
    <text evidence="3 12">Belongs to the chaperonin (HSP60) family.</text>
</comment>
<dbReference type="InterPro" id="IPR027413">
    <property type="entry name" value="GROEL-like_equatorial_sf"/>
</dbReference>
<feature type="domain" description="Importin N-terminal" evidence="14">
    <location>
        <begin position="633"/>
        <end position="696"/>
    </location>
</feature>
<evidence type="ECO:0000256" key="13">
    <source>
        <dbReference type="SAM" id="Coils"/>
    </source>
</evidence>
<dbReference type="InterPro" id="IPR027410">
    <property type="entry name" value="TCP-1-like_intermed_sf"/>
</dbReference>
<evidence type="ECO:0000256" key="3">
    <source>
        <dbReference type="ARBA" id="ARBA00006607"/>
    </source>
</evidence>
<dbReference type="PANTHER" id="PTHR12596">
    <property type="entry name" value="EXPORTIN 4,7-RELATED"/>
    <property type="match status" value="1"/>
</dbReference>
<dbReference type="InterPro" id="IPR044189">
    <property type="entry name" value="XPO4/7-like"/>
</dbReference>
<keyword evidence="8" id="KW-0067">ATP-binding</keyword>
<dbReference type="CDD" id="cd03344">
    <property type="entry name" value="GroEL"/>
    <property type="match status" value="1"/>
</dbReference>
<keyword evidence="9" id="KW-0653">Protein transport</keyword>
<dbReference type="InterPro" id="IPR002423">
    <property type="entry name" value="Cpn60/GroEL/TCP-1"/>
</dbReference>
<keyword evidence="10" id="KW-0143">Chaperone</keyword>
<evidence type="ECO:0000256" key="12">
    <source>
        <dbReference type="RuleBase" id="RU000418"/>
    </source>
</evidence>
<comment type="similarity">
    <text evidence="4">Belongs to the exportin family.</text>
</comment>
<dbReference type="NCBIfam" id="NF009488">
    <property type="entry name" value="PRK12850.1"/>
    <property type="match status" value="1"/>
</dbReference>
<dbReference type="HAMAP" id="MF_00600">
    <property type="entry name" value="CH60"/>
    <property type="match status" value="1"/>
</dbReference>
<evidence type="ECO:0000259" key="15">
    <source>
        <dbReference type="Pfam" id="PF25795"/>
    </source>
</evidence>
<keyword evidence="5" id="KW-0813">Transport</keyword>
<keyword evidence="17" id="KW-1185">Reference proteome</keyword>
<evidence type="ECO:0000256" key="2">
    <source>
        <dbReference type="ARBA" id="ARBA00004496"/>
    </source>
</evidence>
<evidence type="ECO:0000313" key="16">
    <source>
        <dbReference type="EMBL" id="KAK5794944.1"/>
    </source>
</evidence>
<dbReference type="Gene3D" id="1.10.560.10">
    <property type="entry name" value="GroEL-like equatorial domain"/>
    <property type="match status" value="1"/>
</dbReference>
<accession>A0ABR0NL45</accession>